<reference evidence="2" key="1">
    <citation type="submission" date="2020-11" db="EMBL/GenBank/DDBJ databases">
        <authorList>
            <person name="Whiteford S."/>
        </authorList>
    </citation>
    <scope>NUCLEOTIDE SEQUENCE</scope>
</reference>
<feature type="compositionally biased region" description="Low complexity" evidence="1">
    <location>
        <begin position="302"/>
        <end position="312"/>
    </location>
</feature>
<dbReference type="PANTHER" id="PTHR15326">
    <property type="entry name" value="SPERMATOGENESIS-ASSOCIATED PROTEIN 2/TAMOZHENNIC"/>
    <property type="match status" value="1"/>
</dbReference>
<comment type="caution">
    <text evidence="2">The sequence shown here is derived from an EMBL/GenBank/DDBJ whole genome shotgun (WGS) entry which is preliminary data.</text>
</comment>
<dbReference type="PANTHER" id="PTHR15326:SF2">
    <property type="entry name" value="PROTEIN TAMOZHENNIC"/>
    <property type="match status" value="1"/>
</dbReference>
<sequence length="397" mass="44028">MTASGASDALRERLPVLWRAIEDAHYSYLETDDSPEKIQQRTKLEGYIMEYLSLVPHECKFGLAETGKVFQRTIDELPDFNAYRAGLGWAALARYAANLLAQPWRKEYKTLRGYYKHEIEANMVGAESLLQALGYRAAGGARMSLRAPPCPTWWPPCPATRSLRTASVSIRILDAVDRSDVVGAESLLQALGYRAAGGARMSLRAPPCPDMVAAVSRDALIAHCECVGGGGARMSLRAPPCPDMVAAVSRDALIAHCECAIMCRVWERLWAAARASRGPTWRASGRGRTATDTMETVHPRSTRTCTQQSRTTDNGLPEIKHHPSSLNHHRPYPDEEPIVPMIHPPYMVPTTVAPNMMYQMPQMHPDVPVTLPQCNPRANDDPFTAQCRITTRCKRHT</sequence>
<proteinExistence type="predicted"/>
<gene>
    <name evidence="2" type="ORF">PLXY2_LOCUS8048</name>
</gene>
<dbReference type="GO" id="GO:0005737">
    <property type="term" value="C:cytoplasm"/>
    <property type="evidence" value="ECO:0007669"/>
    <property type="project" value="TreeGrafter"/>
</dbReference>
<evidence type="ECO:0000313" key="3">
    <source>
        <dbReference type="Proteomes" id="UP000653454"/>
    </source>
</evidence>
<keyword evidence="3" id="KW-1185">Reference proteome</keyword>
<feature type="region of interest" description="Disordered" evidence="1">
    <location>
        <begin position="280"/>
        <end position="332"/>
    </location>
</feature>
<organism evidence="2 3">
    <name type="scientific">Plutella xylostella</name>
    <name type="common">Diamondback moth</name>
    <name type="synonym">Plutella maculipennis</name>
    <dbReference type="NCBI Taxonomy" id="51655"/>
    <lineage>
        <taxon>Eukaryota</taxon>
        <taxon>Metazoa</taxon>
        <taxon>Ecdysozoa</taxon>
        <taxon>Arthropoda</taxon>
        <taxon>Hexapoda</taxon>
        <taxon>Insecta</taxon>
        <taxon>Pterygota</taxon>
        <taxon>Neoptera</taxon>
        <taxon>Endopterygota</taxon>
        <taxon>Lepidoptera</taxon>
        <taxon>Glossata</taxon>
        <taxon>Ditrysia</taxon>
        <taxon>Yponomeutoidea</taxon>
        <taxon>Plutellidae</taxon>
        <taxon>Plutella</taxon>
    </lineage>
</organism>
<dbReference type="AlphaFoldDB" id="A0A8S4FAR8"/>
<evidence type="ECO:0000313" key="2">
    <source>
        <dbReference type="EMBL" id="CAG9124098.1"/>
    </source>
</evidence>
<name>A0A8S4FAR8_PLUXY</name>
<dbReference type="EMBL" id="CAJHNJ030000029">
    <property type="protein sequence ID" value="CAG9124098.1"/>
    <property type="molecule type" value="Genomic_DNA"/>
</dbReference>
<dbReference type="Gene3D" id="1.20.58.2190">
    <property type="match status" value="3"/>
</dbReference>
<protein>
    <submittedName>
        <fullName evidence="2">(diamondback moth) hypothetical protein</fullName>
    </submittedName>
</protein>
<dbReference type="Proteomes" id="UP000653454">
    <property type="component" value="Unassembled WGS sequence"/>
</dbReference>
<accession>A0A8S4FAR8</accession>
<evidence type="ECO:0000256" key="1">
    <source>
        <dbReference type="SAM" id="MobiDB-lite"/>
    </source>
</evidence>